<feature type="transmembrane region" description="Helical" evidence="4">
    <location>
        <begin position="153"/>
        <end position="172"/>
    </location>
</feature>
<reference evidence="6" key="1">
    <citation type="submission" date="2020-04" db="EMBL/GenBank/DDBJ databases">
        <authorList>
            <person name="Zhang T."/>
        </authorList>
    </citation>
    <scope>NUCLEOTIDE SEQUENCE</scope>
    <source>
        <strain evidence="6">HKST-UBA02</strain>
    </source>
</reference>
<sequence>MLAVLCATGLLGMALWFTGSAIAKELALQWGLTSSEKAWLTSAVQIGFVAGTAVASVLNLADILSARTYVSVCAIAASLSNLGLVFAPSFALGLVCRFATGMFLAGVYPPAMKMAATWFRTGRGFAIGTLVGSLALGKSTPYVIRAFGSWEQVVWVASLGALIGAALIRFTYHDGPFAFPRRPFSWSLVSLILRHQKTQLATGGYLGHMWELYAMWTWIPVFLLSSTEAWSSATGHTMAESQVSLLAFGAISIGGLGCVWAGWVSDRWGRTKIVNLAMAVSGLCSLAVGLVYGMSPWIVWPLLLVWGFFVVADSAQFSAIVTEVAPPHAVGTALTLQTSIGFLLTMVTVQGVPWLADSFGWRWAFLVLALGPVAGIASILRLSSLMKTTEPASE</sequence>
<accession>A0A956NGF8</accession>
<reference evidence="6" key="2">
    <citation type="journal article" date="2021" name="Microbiome">
        <title>Successional dynamics and alternative stable states in a saline activated sludge microbial community over 9 years.</title>
        <authorList>
            <person name="Wang Y."/>
            <person name="Ye J."/>
            <person name="Ju F."/>
            <person name="Liu L."/>
            <person name="Boyd J.A."/>
            <person name="Deng Y."/>
            <person name="Parks D.H."/>
            <person name="Jiang X."/>
            <person name="Yin X."/>
            <person name="Woodcroft B.J."/>
            <person name="Tyson G.W."/>
            <person name="Hugenholtz P."/>
            <person name="Polz M.F."/>
            <person name="Zhang T."/>
        </authorList>
    </citation>
    <scope>NUCLEOTIDE SEQUENCE</scope>
    <source>
        <strain evidence="6">HKST-UBA02</strain>
    </source>
</reference>
<dbReference type="GO" id="GO:0005886">
    <property type="term" value="C:plasma membrane"/>
    <property type="evidence" value="ECO:0007669"/>
    <property type="project" value="TreeGrafter"/>
</dbReference>
<name>A0A956NGF8_UNCEI</name>
<keyword evidence="1 4" id="KW-0812">Transmembrane</keyword>
<protein>
    <submittedName>
        <fullName evidence="6">MFS transporter</fullName>
    </submittedName>
</protein>
<evidence type="ECO:0000313" key="6">
    <source>
        <dbReference type="EMBL" id="MCA9757981.1"/>
    </source>
</evidence>
<proteinExistence type="predicted"/>
<feature type="transmembrane region" description="Helical" evidence="4">
    <location>
        <begin position="273"/>
        <end position="292"/>
    </location>
</feature>
<keyword evidence="2 4" id="KW-1133">Transmembrane helix</keyword>
<dbReference type="PANTHER" id="PTHR23521:SF3">
    <property type="entry name" value="MFS TRANSPORTER"/>
    <property type="match status" value="1"/>
</dbReference>
<dbReference type="InterPro" id="IPR036259">
    <property type="entry name" value="MFS_trans_sf"/>
</dbReference>
<feature type="transmembrane region" description="Helical" evidence="4">
    <location>
        <begin position="39"/>
        <end position="61"/>
    </location>
</feature>
<feature type="domain" description="Major facilitator superfamily (MFS) profile" evidence="5">
    <location>
        <begin position="1"/>
        <end position="387"/>
    </location>
</feature>
<evidence type="ECO:0000313" key="7">
    <source>
        <dbReference type="Proteomes" id="UP000739538"/>
    </source>
</evidence>
<evidence type="ECO:0000256" key="3">
    <source>
        <dbReference type="ARBA" id="ARBA00023136"/>
    </source>
</evidence>
<dbReference type="AlphaFoldDB" id="A0A956NGF8"/>
<dbReference type="PROSITE" id="PS50850">
    <property type="entry name" value="MFS"/>
    <property type="match status" value="1"/>
</dbReference>
<feature type="transmembrane region" description="Helical" evidence="4">
    <location>
        <begin position="333"/>
        <end position="355"/>
    </location>
</feature>
<keyword evidence="3 4" id="KW-0472">Membrane</keyword>
<dbReference type="InterPro" id="IPR011701">
    <property type="entry name" value="MFS"/>
</dbReference>
<feature type="transmembrane region" description="Helical" evidence="4">
    <location>
        <begin position="92"/>
        <end position="112"/>
    </location>
</feature>
<dbReference type="InterPro" id="IPR020846">
    <property type="entry name" value="MFS_dom"/>
</dbReference>
<evidence type="ECO:0000256" key="1">
    <source>
        <dbReference type="ARBA" id="ARBA00022692"/>
    </source>
</evidence>
<dbReference type="Pfam" id="PF07690">
    <property type="entry name" value="MFS_1"/>
    <property type="match status" value="1"/>
</dbReference>
<feature type="transmembrane region" description="Helical" evidence="4">
    <location>
        <begin position="243"/>
        <end position="261"/>
    </location>
</feature>
<dbReference type="EMBL" id="JAGQHS010000134">
    <property type="protein sequence ID" value="MCA9757981.1"/>
    <property type="molecule type" value="Genomic_DNA"/>
</dbReference>
<feature type="transmembrane region" description="Helical" evidence="4">
    <location>
        <begin position="203"/>
        <end position="223"/>
    </location>
</feature>
<feature type="transmembrane region" description="Helical" evidence="4">
    <location>
        <begin position="124"/>
        <end position="147"/>
    </location>
</feature>
<dbReference type="Proteomes" id="UP000739538">
    <property type="component" value="Unassembled WGS sequence"/>
</dbReference>
<comment type="caution">
    <text evidence="6">The sequence shown here is derived from an EMBL/GenBank/DDBJ whole genome shotgun (WGS) entry which is preliminary data.</text>
</comment>
<dbReference type="PANTHER" id="PTHR23521">
    <property type="entry name" value="TRANSPORTER MFS SUPERFAMILY"/>
    <property type="match status" value="1"/>
</dbReference>
<organism evidence="6 7">
    <name type="scientific">Eiseniibacteriota bacterium</name>
    <dbReference type="NCBI Taxonomy" id="2212470"/>
    <lineage>
        <taxon>Bacteria</taxon>
        <taxon>Candidatus Eiseniibacteriota</taxon>
    </lineage>
</organism>
<dbReference type="GO" id="GO:0022857">
    <property type="term" value="F:transmembrane transporter activity"/>
    <property type="evidence" value="ECO:0007669"/>
    <property type="project" value="InterPro"/>
</dbReference>
<evidence type="ECO:0000259" key="5">
    <source>
        <dbReference type="PROSITE" id="PS50850"/>
    </source>
</evidence>
<evidence type="ECO:0000256" key="2">
    <source>
        <dbReference type="ARBA" id="ARBA00022989"/>
    </source>
</evidence>
<dbReference type="Gene3D" id="1.20.1250.20">
    <property type="entry name" value="MFS general substrate transporter like domains"/>
    <property type="match status" value="2"/>
</dbReference>
<feature type="transmembrane region" description="Helical" evidence="4">
    <location>
        <begin position="361"/>
        <end position="380"/>
    </location>
</feature>
<dbReference type="SUPFAM" id="SSF103473">
    <property type="entry name" value="MFS general substrate transporter"/>
    <property type="match status" value="1"/>
</dbReference>
<evidence type="ECO:0000256" key="4">
    <source>
        <dbReference type="SAM" id="Phobius"/>
    </source>
</evidence>
<gene>
    <name evidence="6" type="ORF">KDA27_19470</name>
</gene>
<feature type="transmembrane region" description="Helical" evidence="4">
    <location>
        <begin position="298"/>
        <end position="321"/>
    </location>
</feature>